<feature type="domain" description="FAD-binding PCMH-type" evidence="6">
    <location>
        <begin position="35"/>
        <end position="220"/>
    </location>
</feature>
<dbReference type="InterPro" id="IPR016164">
    <property type="entry name" value="FAD-linked_Oxase-like_C"/>
</dbReference>
<keyword evidence="5" id="KW-0560">Oxidoreductase</keyword>
<dbReference type="GO" id="GO:0022904">
    <property type="term" value="P:respiratory electron transport chain"/>
    <property type="evidence" value="ECO:0007669"/>
    <property type="project" value="TreeGrafter"/>
</dbReference>
<dbReference type="PROSITE" id="PS51387">
    <property type="entry name" value="FAD_PCMH"/>
    <property type="match status" value="1"/>
</dbReference>
<dbReference type="Gene3D" id="3.30.465.10">
    <property type="match status" value="1"/>
</dbReference>
<dbReference type="InterPro" id="IPR016167">
    <property type="entry name" value="FAD-bd_PCMH_sub1"/>
</dbReference>
<dbReference type="GO" id="GO:0071949">
    <property type="term" value="F:FAD binding"/>
    <property type="evidence" value="ECO:0007669"/>
    <property type="project" value="InterPro"/>
</dbReference>
<comment type="caution">
    <text evidence="7">The sequence shown here is derived from an EMBL/GenBank/DDBJ whole genome shotgun (WGS) entry which is preliminary data.</text>
</comment>
<reference evidence="7 8" key="1">
    <citation type="submission" date="2012-08" db="EMBL/GenBank/DDBJ databases">
        <title>Whole genome shotgun sequence of Gordonia rhizosphera NBRC 16068.</title>
        <authorList>
            <person name="Takarada H."/>
            <person name="Isaki S."/>
            <person name="Hosoyama A."/>
            <person name="Tsuchikane K."/>
            <person name="Katsumata H."/>
            <person name="Baba S."/>
            <person name="Ohji S."/>
            <person name="Yamazaki S."/>
            <person name="Fujita N."/>
        </authorList>
    </citation>
    <scope>NUCLEOTIDE SEQUENCE [LARGE SCALE GENOMIC DNA]</scope>
    <source>
        <strain evidence="7 8">NBRC 16068</strain>
    </source>
</reference>
<keyword evidence="3" id="KW-0285">Flavoprotein</keyword>
<evidence type="ECO:0000256" key="5">
    <source>
        <dbReference type="ARBA" id="ARBA00023002"/>
    </source>
</evidence>
<dbReference type="Gene3D" id="1.10.45.10">
    <property type="entry name" value="Vanillyl-alcohol Oxidase, Chain A, domain 4"/>
    <property type="match status" value="1"/>
</dbReference>
<dbReference type="eggNOG" id="COG0277">
    <property type="taxonomic scope" value="Bacteria"/>
</dbReference>
<dbReference type="Gene3D" id="3.30.70.2740">
    <property type="match status" value="1"/>
</dbReference>
<organism evidence="7 8">
    <name type="scientific">Gordonia rhizosphera NBRC 16068</name>
    <dbReference type="NCBI Taxonomy" id="1108045"/>
    <lineage>
        <taxon>Bacteria</taxon>
        <taxon>Bacillati</taxon>
        <taxon>Actinomycetota</taxon>
        <taxon>Actinomycetes</taxon>
        <taxon>Mycobacteriales</taxon>
        <taxon>Gordoniaceae</taxon>
        <taxon>Gordonia</taxon>
    </lineage>
</organism>
<dbReference type="OrthoDB" id="9811557at2"/>
<dbReference type="InterPro" id="IPR016166">
    <property type="entry name" value="FAD-bd_PCMH"/>
</dbReference>
<name>K6WL51_9ACTN</name>
<evidence type="ECO:0000259" key="6">
    <source>
        <dbReference type="PROSITE" id="PS51387"/>
    </source>
</evidence>
<evidence type="ECO:0000256" key="4">
    <source>
        <dbReference type="ARBA" id="ARBA00022827"/>
    </source>
</evidence>
<comment type="similarity">
    <text evidence="2">Belongs to the FAD-binding oxidoreductase/transferase type 4 family.</text>
</comment>
<dbReference type="PANTHER" id="PTHR43716:SF1">
    <property type="entry name" value="D-2-HYDROXYGLUTARATE DEHYDROGENASE, MITOCHONDRIAL"/>
    <property type="match status" value="1"/>
</dbReference>
<dbReference type="InterPro" id="IPR036318">
    <property type="entry name" value="FAD-bd_PCMH-like_sf"/>
</dbReference>
<accession>K6WL51</accession>
<dbReference type="EMBL" id="BAHC01000197">
    <property type="protein sequence ID" value="GAB92847.1"/>
    <property type="molecule type" value="Genomic_DNA"/>
</dbReference>
<evidence type="ECO:0000313" key="8">
    <source>
        <dbReference type="Proteomes" id="UP000008363"/>
    </source>
</evidence>
<dbReference type="PANTHER" id="PTHR43716">
    <property type="entry name" value="D-2-HYDROXYGLUTARATE DEHYDROGENASE, MITOCHONDRIAL"/>
    <property type="match status" value="1"/>
</dbReference>
<dbReference type="GO" id="GO:0016491">
    <property type="term" value="F:oxidoreductase activity"/>
    <property type="evidence" value="ECO:0007669"/>
    <property type="project" value="UniProtKB-KW"/>
</dbReference>
<evidence type="ECO:0000313" key="7">
    <source>
        <dbReference type="EMBL" id="GAB92847.1"/>
    </source>
</evidence>
<dbReference type="FunFam" id="1.10.45.10:FF:000001">
    <property type="entry name" value="D-lactate dehydrogenase mitochondrial"/>
    <property type="match status" value="1"/>
</dbReference>
<proteinExistence type="inferred from homology"/>
<evidence type="ECO:0000256" key="1">
    <source>
        <dbReference type="ARBA" id="ARBA00001974"/>
    </source>
</evidence>
<dbReference type="SUPFAM" id="SSF56176">
    <property type="entry name" value="FAD-binding/transporter-associated domain-like"/>
    <property type="match status" value="1"/>
</dbReference>
<keyword evidence="4" id="KW-0274">FAD</keyword>
<comment type="cofactor">
    <cofactor evidence="1">
        <name>FAD</name>
        <dbReference type="ChEBI" id="CHEBI:57692"/>
    </cofactor>
</comment>
<evidence type="ECO:0000256" key="2">
    <source>
        <dbReference type="ARBA" id="ARBA00008000"/>
    </source>
</evidence>
<evidence type="ECO:0000256" key="3">
    <source>
        <dbReference type="ARBA" id="ARBA00022630"/>
    </source>
</evidence>
<dbReference type="STRING" id="1108045.GORHZ_197_00030"/>
<dbReference type="Gene3D" id="3.30.70.2190">
    <property type="match status" value="1"/>
</dbReference>
<keyword evidence="8" id="KW-1185">Reference proteome</keyword>
<dbReference type="Pfam" id="PF02913">
    <property type="entry name" value="FAD-oxidase_C"/>
    <property type="match status" value="1"/>
</dbReference>
<dbReference type="AlphaFoldDB" id="K6WL51"/>
<dbReference type="Proteomes" id="UP000008363">
    <property type="component" value="Unassembled WGS sequence"/>
</dbReference>
<dbReference type="InterPro" id="IPR004113">
    <property type="entry name" value="FAD-bd_oxidored_4_C"/>
</dbReference>
<gene>
    <name evidence="7" type="ORF">GORHZ_197_00030</name>
</gene>
<dbReference type="Pfam" id="PF01565">
    <property type="entry name" value="FAD_binding_4"/>
    <property type="match status" value="1"/>
</dbReference>
<dbReference type="InterPro" id="IPR051264">
    <property type="entry name" value="FAD-oxidored/transferase_4"/>
</dbReference>
<protein>
    <submittedName>
        <fullName evidence="7">Putative FAD-linked oxidase</fullName>
    </submittedName>
</protein>
<dbReference type="InterPro" id="IPR016169">
    <property type="entry name" value="FAD-bd_PCMH_sub2"/>
</dbReference>
<dbReference type="RefSeq" id="WP_006337567.1">
    <property type="nucleotide sequence ID" value="NZ_BAHC01000197.1"/>
</dbReference>
<dbReference type="InterPro" id="IPR016171">
    <property type="entry name" value="Vanillyl_alc_oxidase_C-sub2"/>
</dbReference>
<dbReference type="SUPFAM" id="SSF55103">
    <property type="entry name" value="FAD-linked oxidases, C-terminal domain"/>
    <property type="match status" value="1"/>
</dbReference>
<dbReference type="Gene3D" id="3.30.43.10">
    <property type="entry name" value="Uridine Diphospho-n-acetylenolpyruvylglucosamine Reductase, domain 2"/>
    <property type="match status" value="1"/>
</dbReference>
<dbReference type="InterPro" id="IPR006094">
    <property type="entry name" value="Oxid_FAD_bind_N"/>
</dbReference>
<sequence>MQPFLDECRAVVGDAHVLTDPQAMAGFLTDWTGRWTGHAEAVIRPRTTDEVAAVMRICSSGDVDVCVQGGNTGLVGGSVPPSAAATGRPAVLLSTTRMTDIDDIDTVGRCVGVQAGATIDAIDTHAARSGLMFPIDLASRESATAGGVVATNAGGTRMIRHGNTRAQVLGIEAVLADGRLLRRWSSLVKDNVGYDVPGLLAGSEGTLAVITRVLFALASPPPATTVTVVAIDHVETALDLIGLLRSAGLTIEAAEIMTQAGVDLVHEHGQRRPVSTSAPFYALIEVSGVGEVESEMIDVLERADGIVDAVLEPGPARALWAARENHTEAISRSTTTPVVKLDVSFPLRALPEAFGELSAIEGLVGHPCRAILFGHVGDGNIHVNLLDVPPERTEEITARVFAVVAVNGGSISAEHGIGRAKTAWTHLGRSEVDRTTMRAIKTTLDPQGLLNPGVLFG</sequence>